<dbReference type="Pfam" id="PF11706">
    <property type="entry name" value="zf-CGNR"/>
    <property type="match status" value="1"/>
</dbReference>
<sequence>MGAVLATDLANTSPVVRHTTGEALPDPAALERFLAEHGTGGGILAHTGRPSRNDLEQVHALRGEVRAALQADEEELVERANTLITGSGAGPLLRRDRDGRWQWCAVVPPGVPLAGELAALAGVGMLGALRALGHERFRRCASPDCEGTFVDVSRAGRRRYCMPNLCGNRLNVANHRARRARRPPA</sequence>
<name>A0ABW4PST4_9ACTN</name>
<dbReference type="Pfam" id="PF07336">
    <property type="entry name" value="ABATE"/>
    <property type="match status" value="1"/>
</dbReference>
<organism evidence="2 3">
    <name type="scientific">Streptomyces desertarenae</name>
    <dbReference type="NCBI Taxonomy" id="2666184"/>
    <lineage>
        <taxon>Bacteria</taxon>
        <taxon>Bacillati</taxon>
        <taxon>Actinomycetota</taxon>
        <taxon>Actinomycetes</taxon>
        <taxon>Kitasatosporales</taxon>
        <taxon>Streptomycetaceae</taxon>
        <taxon>Streptomyces</taxon>
    </lineage>
</organism>
<gene>
    <name evidence="2" type="ORF">ACFSJS_27360</name>
</gene>
<dbReference type="PANTHER" id="PTHR35525">
    <property type="entry name" value="BLL6575 PROTEIN"/>
    <property type="match status" value="1"/>
</dbReference>
<evidence type="ECO:0000313" key="2">
    <source>
        <dbReference type="EMBL" id="MFD1833329.1"/>
    </source>
</evidence>
<feature type="domain" description="Zinc finger CGNR" evidence="1">
    <location>
        <begin position="136"/>
        <end position="179"/>
    </location>
</feature>
<dbReference type="InterPro" id="IPR010852">
    <property type="entry name" value="ABATE"/>
</dbReference>
<dbReference type="InterPro" id="IPR021005">
    <property type="entry name" value="Znf_CGNR"/>
</dbReference>
<reference evidence="3" key="1">
    <citation type="journal article" date="2019" name="Int. J. Syst. Evol. Microbiol.">
        <title>The Global Catalogue of Microorganisms (GCM) 10K type strain sequencing project: providing services to taxonomists for standard genome sequencing and annotation.</title>
        <authorList>
            <consortium name="The Broad Institute Genomics Platform"/>
            <consortium name="The Broad Institute Genome Sequencing Center for Infectious Disease"/>
            <person name="Wu L."/>
            <person name="Ma J."/>
        </authorList>
    </citation>
    <scope>NUCLEOTIDE SEQUENCE [LARGE SCALE GENOMIC DNA]</scope>
    <source>
        <strain evidence="3">CGMCC 4.7455</strain>
    </source>
</reference>
<protein>
    <submittedName>
        <fullName evidence="2">CGNR zinc finger domain-containing protein</fullName>
    </submittedName>
</protein>
<proteinExistence type="predicted"/>
<evidence type="ECO:0000313" key="3">
    <source>
        <dbReference type="Proteomes" id="UP001597365"/>
    </source>
</evidence>
<dbReference type="SUPFAM" id="SSF160904">
    <property type="entry name" value="Jann2411-like"/>
    <property type="match status" value="1"/>
</dbReference>
<evidence type="ECO:0000259" key="1">
    <source>
        <dbReference type="Pfam" id="PF11706"/>
    </source>
</evidence>
<dbReference type="InterPro" id="IPR023286">
    <property type="entry name" value="ABATE_dom_sf"/>
</dbReference>
<dbReference type="PANTHER" id="PTHR35525:SF3">
    <property type="entry name" value="BLL6575 PROTEIN"/>
    <property type="match status" value="1"/>
</dbReference>
<accession>A0ABW4PST4</accession>
<dbReference type="EMBL" id="JBHUFU010000030">
    <property type="protein sequence ID" value="MFD1833329.1"/>
    <property type="molecule type" value="Genomic_DNA"/>
</dbReference>
<dbReference type="Gene3D" id="1.10.3300.10">
    <property type="entry name" value="Jann2411-like domain"/>
    <property type="match status" value="1"/>
</dbReference>
<keyword evidence="3" id="KW-1185">Reference proteome</keyword>
<dbReference type="Proteomes" id="UP001597365">
    <property type="component" value="Unassembled WGS sequence"/>
</dbReference>
<dbReference type="RefSeq" id="WP_380905090.1">
    <property type="nucleotide sequence ID" value="NZ_JBHUFU010000030.1"/>
</dbReference>
<comment type="caution">
    <text evidence="2">The sequence shown here is derived from an EMBL/GenBank/DDBJ whole genome shotgun (WGS) entry which is preliminary data.</text>
</comment>